<name>A0AAV2PSZ5_MEGNR</name>
<reference evidence="3 4" key="1">
    <citation type="submission" date="2024-05" db="EMBL/GenBank/DDBJ databases">
        <authorList>
            <person name="Wallberg A."/>
        </authorList>
    </citation>
    <scope>NUCLEOTIDE SEQUENCE [LARGE SCALE GENOMIC DNA]</scope>
</reference>
<protein>
    <submittedName>
        <fullName evidence="3">Uncharacterized protein</fullName>
    </submittedName>
</protein>
<dbReference type="EMBL" id="CAXKWB010001364">
    <property type="protein sequence ID" value="CAL4064128.1"/>
    <property type="molecule type" value="Genomic_DNA"/>
</dbReference>
<sequence>MARPGRGRGGALFMNELNAALRKRPQEDNSEDETDKMDDVEDKTSDVIEDIKTEYETKKPFTYMPIFPGAKQETNSSPLVINQNNDSEKLKELDFEPEVGMVVLNHEVAKHKLSVKPKRKPGSQRPRSRYIDPDTIPEPVVSLNMSQNFAERHITSTEKISQSHLTKKEEVVIVSKKVHKLFGSPTAGPDTKTIDEFIASGELTRHGPVQKNIAVTLIIVYYCYICQFILNLLLFL</sequence>
<organism evidence="3 4">
    <name type="scientific">Meganyctiphanes norvegica</name>
    <name type="common">Northern krill</name>
    <name type="synonym">Thysanopoda norvegica</name>
    <dbReference type="NCBI Taxonomy" id="48144"/>
    <lineage>
        <taxon>Eukaryota</taxon>
        <taxon>Metazoa</taxon>
        <taxon>Ecdysozoa</taxon>
        <taxon>Arthropoda</taxon>
        <taxon>Crustacea</taxon>
        <taxon>Multicrustacea</taxon>
        <taxon>Malacostraca</taxon>
        <taxon>Eumalacostraca</taxon>
        <taxon>Eucarida</taxon>
        <taxon>Euphausiacea</taxon>
        <taxon>Euphausiidae</taxon>
        <taxon>Meganyctiphanes</taxon>
    </lineage>
</organism>
<feature type="region of interest" description="Disordered" evidence="1">
    <location>
        <begin position="113"/>
        <end position="134"/>
    </location>
</feature>
<keyword evidence="2" id="KW-0812">Transmembrane</keyword>
<evidence type="ECO:0000313" key="3">
    <source>
        <dbReference type="EMBL" id="CAL4064128.1"/>
    </source>
</evidence>
<feature type="compositionally biased region" description="Basic residues" evidence="1">
    <location>
        <begin position="113"/>
        <end position="128"/>
    </location>
</feature>
<feature type="compositionally biased region" description="Acidic residues" evidence="1">
    <location>
        <begin position="28"/>
        <end position="41"/>
    </location>
</feature>
<proteinExistence type="predicted"/>
<keyword evidence="4" id="KW-1185">Reference proteome</keyword>
<gene>
    <name evidence="3" type="ORF">MNOR_LOCUS3863</name>
</gene>
<comment type="caution">
    <text evidence="3">The sequence shown here is derived from an EMBL/GenBank/DDBJ whole genome shotgun (WGS) entry which is preliminary data.</text>
</comment>
<dbReference type="AlphaFoldDB" id="A0AAV2PSZ5"/>
<keyword evidence="2" id="KW-1133">Transmembrane helix</keyword>
<feature type="region of interest" description="Disordered" evidence="1">
    <location>
        <begin position="1"/>
        <end position="46"/>
    </location>
</feature>
<feature type="transmembrane region" description="Helical" evidence="2">
    <location>
        <begin position="213"/>
        <end position="235"/>
    </location>
</feature>
<evidence type="ECO:0000256" key="2">
    <source>
        <dbReference type="SAM" id="Phobius"/>
    </source>
</evidence>
<accession>A0AAV2PSZ5</accession>
<evidence type="ECO:0000256" key="1">
    <source>
        <dbReference type="SAM" id="MobiDB-lite"/>
    </source>
</evidence>
<dbReference type="Proteomes" id="UP001497623">
    <property type="component" value="Unassembled WGS sequence"/>
</dbReference>
<evidence type="ECO:0000313" key="4">
    <source>
        <dbReference type="Proteomes" id="UP001497623"/>
    </source>
</evidence>
<keyword evidence="2" id="KW-0472">Membrane</keyword>